<dbReference type="KEGG" id="sman:C12CBH8_22030"/>
<evidence type="ECO:0000313" key="1">
    <source>
        <dbReference type="EMBL" id="BCI61564.1"/>
    </source>
</evidence>
<sequence>MFAVLTVQKRMAHGVLGRLRLFSRPAPPASHMVQEGNISYLSICAQMDKRHPLDWMDITRLAAWAPAGLLLPDGFSPPDDCSYRPVDDSPFQRLLCCRACHRSLQEADLSPSKLQICLVDHSGQFGKVALSLIRYASTVKVYTPQPDLFEEVARLSIKQYGAPLVVSDDPGCVSGCPVVLNPWGMSAPVSKEAVVFSTRPLKGLHSLCLSEYTAAVGGEAGRLCPGGIDPTQFAAALYASGRLRDPVEVSSCLSGDERLDFLSVASFIRRAYDALNAKETDEFRRKH</sequence>
<evidence type="ECO:0000313" key="2">
    <source>
        <dbReference type="Proteomes" id="UP000593890"/>
    </source>
</evidence>
<accession>A0A7I8DAD9</accession>
<dbReference type="RefSeq" id="WP_090264727.1">
    <property type="nucleotide sequence ID" value="NZ_AP023321.1"/>
</dbReference>
<protein>
    <submittedName>
        <fullName evidence="1">Uncharacterized protein</fullName>
    </submittedName>
</protein>
<organism evidence="1 2">
    <name type="scientific">Solibaculum mannosilyticum</name>
    <dbReference type="NCBI Taxonomy" id="2780922"/>
    <lineage>
        <taxon>Bacteria</taxon>
        <taxon>Bacillati</taxon>
        <taxon>Bacillota</taxon>
        <taxon>Clostridia</taxon>
        <taxon>Eubacteriales</taxon>
        <taxon>Oscillospiraceae</taxon>
        <taxon>Solibaculum</taxon>
    </lineage>
</organism>
<name>A0A7I8DAD9_9FIRM</name>
<dbReference type="EMBL" id="AP023321">
    <property type="protein sequence ID" value="BCI61564.1"/>
    <property type="molecule type" value="Genomic_DNA"/>
</dbReference>
<dbReference type="Proteomes" id="UP000593890">
    <property type="component" value="Chromosome"/>
</dbReference>
<dbReference type="AlphaFoldDB" id="A0A7I8DAD9"/>
<gene>
    <name evidence="1" type="ORF">C12CBH8_22030</name>
</gene>
<reference evidence="2" key="1">
    <citation type="submission" date="2020-07" db="EMBL/GenBank/DDBJ databases">
        <title>Complete genome sequencing of Clostridia bacterium strain 12CBH8.</title>
        <authorList>
            <person name="Sakamoto M."/>
            <person name="Murakami T."/>
            <person name="Mori H."/>
        </authorList>
    </citation>
    <scope>NUCLEOTIDE SEQUENCE [LARGE SCALE GENOMIC DNA]</scope>
    <source>
        <strain evidence="2">12CBH8</strain>
    </source>
</reference>
<keyword evidence="2" id="KW-1185">Reference proteome</keyword>
<proteinExistence type="predicted"/>